<dbReference type="OrthoDB" id="9993513at2759"/>
<name>A0A814N693_9BILA</name>
<feature type="transmembrane region" description="Helical" evidence="1">
    <location>
        <begin position="161"/>
        <end position="183"/>
    </location>
</feature>
<sequence length="275" mass="31059">MYEQHSTGYYNTKEQRFNDKFPLSIIATLAVIQMLTTFAIFILEIGHNILHIKLTNLFVGFWTAIPFTILWISMFAVVCCCRRQSCATHAVIQNIFGLIFACILIGFNIIFIREPNKCFFSEGICQTLAWTSYISESIECLVDGVSDGCGNTRISLILGQLVSGILMAITCLIYLTIYCIIYLRVSKANQCKTQTPAEVVMAPVYPSNQKILPMTISHHHQSCTFSSHPYQGPVPVMMAVYPPQAPPLPSDMNYLNHIPINQYSTKYAQLTNERF</sequence>
<gene>
    <name evidence="3" type="ORF">OTI717_LOCUS1544</name>
    <name evidence="2" type="ORF">RFH988_LOCUS18634</name>
</gene>
<feature type="transmembrane region" description="Helical" evidence="1">
    <location>
        <begin position="57"/>
        <end position="79"/>
    </location>
</feature>
<evidence type="ECO:0000313" key="2">
    <source>
        <dbReference type="EMBL" id="CAF1087722.1"/>
    </source>
</evidence>
<dbReference type="EMBL" id="CAJNOO010001056">
    <property type="protein sequence ID" value="CAF1087722.1"/>
    <property type="molecule type" value="Genomic_DNA"/>
</dbReference>
<proteinExistence type="predicted"/>
<evidence type="ECO:0000313" key="4">
    <source>
        <dbReference type="Proteomes" id="UP000663882"/>
    </source>
</evidence>
<dbReference type="EMBL" id="CAJOAX010000067">
    <property type="protein sequence ID" value="CAF3498118.1"/>
    <property type="molecule type" value="Genomic_DNA"/>
</dbReference>
<protein>
    <submittedName>
        <fullName evidence="2">Uncharacterized protein</fullName>
    </submittedName>
</protein>
<dbReference type="Proteomes" id="UP000663882">
    <property type="component" value="Unassembled WGS sequence"/>
</dbReference>
<keyword evidence="1" id="KW-0812">Transmembrane</keyword>
<comment type="caution">
    <text evidence="2">The sequence shown here is derived from an EMBL/GenBank/DDBJ whole genome shotgun (WGS) entry which is preliminary data.</text>
</comment>
<keyword evidence="1" id="KW-0472">Membrane</keyword>
<reference evidence="2" key="1">
    <citation type="submission" date="2021-02" db="EMBL/GenBank/DDBJ databases">
        <authorList>
            <person name="Nowell W R."/>
        </authorList>
    </citation>
    <scope>NUCLEOTIDE SEQUENCE</scope>
</reference>
<dbReference type="Proteomes" id="UP000663823">
    <property type="component" value="Unassembled WGS sequence"/>
</dbReference>
<organism evidence="2 4">
    <name type="scientific">Rotaria sordida</name>
    <dbReference type="NCBI Taxonomy" id="392033"/>
    <lineage>
        <taxon>Eukaryota</taxon>
        <taxon>Metazoa</taxon>
        <taxon>Spiralia</taxon>
        <taxon>Gnathifera</taxon>
        <taxon>Rotifera</taxon>
        <taxon>Eurotatoria</taxon>
        <taxon>Bdelloidea</taxon>
        <taxon>Philodinida</taxon>
        <taxon>Philodinidae</taxon>
        <taxon>Rotaria</taxon>
    </lineage>
</organism>
<evidence type="ECO:0000256" key="1">
    <source>
        <dbReference type="SAM" id="Phobius"/>
    </source>
</evidence>
<feature type="transmembrane region" description="Helical" evidence="1">
    <location>
        <begin position="91"/>
        <end position="112"/>
    </location>
</feature>
<accession>A0A814N693</accession>
<feature type="transmembrane region" description="Helical" evidence="1">
    <location>
        <begin position="21"/>
        <end position="45"/>
    </location>
</feature>
<evidence type="ECO:0000313" key="3">
    <source>
        <dbReference type="EMBL" id="CAF3498118.1"/>
    </source>
</evidence>
<dbReference type="AlphaFoldDB" id="A0A814N693"/>
<keyword evidence="1" id="KW-1133">Transmembrane helix</keyword>